<evidence type="ECO:0000256" key="6">
    <source>
        <dbReference type="SAM" id="Phobius"/>
    </source>
</evidence>
<comment type="caution">
    <text evidence="9">The sequence shown here is derived from an EMBL/GenBank/DDBJ whole genome shotgun (WGS) entry which is preliminary data.</text>
</comment>
<dbReference type="GO" id="GO:0008757">
    <property type="term" value="F:S-adenosylmethionine-dependent methyltransferase activity"/>
    <property type="evidence" value="ECO:0007669"/>
    <property type="project" value="UniProtKB-ARBA"/>
</dbReference>
<dbReference type="InterPro" id="IPR012967">
    <property type="entry name" value="COMT_dimerisation"/>
</dbReference>
<dbReference type="FunFam" id="3.40.50.150:FF:000057">
    <property type="entry name" value="O-methyltransferase ZRP4"/>
    <property type="match status" value="1"/>
</dbReference>
<proteinExistence type="inferred from homology"/>
<dbReference type="InterPro" id="IPR036390">
    <property type="entry name" value="WH_DNA-bd_sf"/>
</dbReference>
<keyword evidence="2" id="KW-0808">Transferase</keyword>
<dbReference type="Pfam" id="PF00891">
    <property type="entry name" value="Methyltransf_2"/>
    <property type="match status" value="1"/>
</dbReference>
<reference evidence="9 10" key="1">
    <citation type="submission" date="2024-12" db="EMBL/GenBank/DDBJ databases">
        <title>The unique morphological basis and parallel evolutionary history of personate flowers in Penstemon.</title>
        <authorList>
            <person name="Depatie T.H."/>
            <person name="Wessinger C.A."/>
        </authorList>
    </citation>
    <scope>NUCLEOTIDE SEQUENCE [LARGE SCALE GENOMIC DNA]</scope>
    <source>
        <strain evidence="9">WTNN_2</strain>
        <tissue evidence="9">Leaf</tissue>
    </source>
</reference>
<name>A0ABD3TRZ9_9LAMI</name>
<evidence type="ECO:0000259" key="7">
    <source>
        <dbReference type="Pfam" id="PF00891"/>
    </source>
</evidence>
<dbReference type="PROSITE" id="PS51683">
    <property type="entry name" value="SAM_OMT_II"/>
    <property type="match status" value="1"/>
</dbReference>
<accession>A0ABD3TRZ9</accession>
<comment type="similarity">
    <text evidence="4">Belongs to the class I-like SAM-binding methyltransferase superfamily. Cation-independent O-methyltransferase family. COMT subfamily.</text>
</comment>
<dbReference type="InterPro" id="IPR036388">
    <property type="entry name" value="WH-like_DNA-bd_sf"/>
</dbReference>
<dbReference type="EMBL" id="JBJXBP010000003">
    <property type="protein sequence ID" value="KAL3839341.1"/>
    <property type="molecule type" value="Genomic_DNA"/>
</dbReference>
<feature type="active site" description="Proton acceptor" evidence="5">
    <location>
        <position position="261"/>
    </location>
</feature>
<evidence type="ECO:0000313" key="10">
    <source>
        <dbReference type="Proteomes" id="UP001634393"/>
    </source>
</evidence>
<evidence type="ECO:0000259" key="8">
    <source>
        <dbReference type="Pfam" id="PF08100"/>
    </source>
</evidence>
<dbReference type="SUPFAM" id="SSF46785">
    <property type="entry name" value="Winged helix' DNA-binding domain"/>
    <property type="match status" value="1"/>
</dbReference>
<protein>
    <recommendedName>
        <fullName evidence="11">O-methyltransferase</fullName>
    </recommendedName>
</protein>
<keyword evidence="10" id="KW-1185">Reference proteome</keyword>
<sequence length="362" mass="41234">MALPNGVLSSHDLLDAQAHVWNHIFNFINSMSLKCALQLSIPDIIHKHGKPITFSQLIDTLAINKLKSASIYRLMRILIHSKFFIKVKIAETDEKGYWLTPASRLLLRNDPLSVAPFALAMLDPILVDPWHDVSEWFQNDSPTPFVNTHRRAFWELAGDEPRMNQFFNEGMASDARLVSGVLVRDYKNVFEGLKSMVDVGGGTGTVAKLIGDAFPGLKCVVLDLPHVVDGLEGSENLTFVGGDMFESIPSADSVFMKWILHDWSDEECVKILKNCKEAIPNKENGGKVIIVDIIVNDEKEEHEIVETQLFYDMLMMTLVTGRERTEKEWAKLFFFFFFFFFLIIRQNFSLILDLQVIKSLMF</sequence>
<dbReference type="GO" id="GO:0032259">
    <property type="term" value="P:methylation"/>
    <property type="evidence" value="ECO:0007669"/>
    <property type="project" value="UniProtKB-KW"/>
</dbReference>
<keyword evidence="6" id="KW-1133">Transmembrane helix</keyword>
<evidence type="ECO:0008006" key="11">
    <source>
        <dbReference type="Google" id="ProtNLM"/>
    </source>
</evidence>
<gene>
    <name evidence="9" type="ORF">ACJIZ3_023932</name>
</gene>
<evidence type="ECO:0000256" key="5">
    <source>
        <dbReference type="PIRSR" id="PIRSR005739-1"/>
    </source>
</evidence>
<keyword evidence="1" id="KW-0489">Methyltransferase</keyword>
<evidence type="ECO:0000256" key="3">
    <source>
        <dbReference type="ARBA" id="ARBA00022691"/>
    </source>
</evidence>
<evidence type="ECO:0000256" key="4">
    <source>
        <dbReference type="ARBA" id="ARBA00034481"/>
    </source>
</evidence>
<feature type="transmembrane region" description="Helical" evidence="6">
    <location>
        <begin position="332"/>
        <end position="352"/>
    </location>
</feature>
<keyword evidence="3" id="KW-0949">S-adenosyl-L-methionine</keyword>
<evidence type="ECO:0000256" key="2">
    <source>
        <dbReference type="ARBA" id="ARBA00022679"/>
    </source>
</evidence>
<dbReference type="Pfam" id="PF08100">
    <property type="entry name" value="Dimerisation"/>
    <property type="match status" value="1"/>
</dbReference>
<keyword evidence="6" id="KW-0472">Membrane</keyword>
<dbReference type="Proteomes" id="UP001634393">
    <property type="component" value="Unassembled WGS sequence"/>
</dbReference>
<dbReference type="AlphaFoldDB" id="A0ABD3TRZ9"/>
<dbReference type="SUPFAM" id="SSF53335">
    <property type="entry name" value="S-adenosyl-L-methionine-dependent methyltransferases"/>
    <property type="match status" value="1"/>
</dbReference>
<feature type="domain" description="O-methyltransferase dimerisation" evidence="8">
    <location>
        <begin position="21"/>
        <end position="108"/>
    </location>
</feature>
<dbReference type="InterPro" id="IPR029063">
    <property type="entry name" value="SAM-dependent_MTases_sf"/>
</dbReference>
<feature type="domain" description="O-methyltransferase C-terminal" evidence="7">
    <location>
        <begin position="130"/>
        <end position="333"/>
    </location>
</feature>
<evidence type="ECO:0000313" key="9">
    <source>
        <dbReference type="EMBL" id="KAL3839341.1"/>
    </source>
</evidence>
<dbReference type="PIRSF" id="PIRSF005739">
    <property type="entry name" value="O-mtase"/>
    <property type="match status" value="1"/>
</dbReference>
<dbReference type="InterPro" id="IPR016461">
    <property type="entry name" value="COMT-like"/>
</dbReference>
<dbReference type="Gene3D" id="3.40.50.150">
    <property type="entry name" value="Vaccinia Virus protein VP39"/>
    <property type="match status" value="1"/>
</dbReference>
<dbReference type="Gene3D" id="1.10.10.10">
    <property type="entry name" value="Winged helix-like DNA-binding domain superfamily/Winged helix DNA-binding domain"/>
    <property type="match status" value="1"/>
</dbReference>
<dbReference type="InterPro" id="IPR001077">
    <property type="entry name" value="COMT_C"/>
</dbReference>
<dbReference type="PANTHER" id="PTHR11746">
    <property type="entry name" value="O-METHYLTRANSFERASE"/>
    <property type="match status" value="1"/>
</dbReference>
<keyword evidence="6" id="KW-0812">Transmembrane</keyword>
<dbReference type="FunFam" id="1.10.10.10:FF:000213">
    <property type="entry name" value="Coniferyl alcohol 9-O-methyltransferase"/>
    <property type="match status" value="1"/>
</dbReference>
<organism evidence="9 10">
    <name type="scientific">Penstemon smallii</name>
    <dbReference type="NCBI Taxonomy" id="265156"/>
    <lineage>
        <taxon>Eukaryota</taxon>
        <taxon>Viridiplantae</taxon>
        <taxon>Streptophyta</taxon>
        <taxon>Embryophyta</taxon>
        <taxon>Tracheophyta</taxon>
        <taxon>Spermatophyta</taxon>
        <taxon>Magnoliopsida</taxon>
        <taxon>eudicotyledons</taxon>
        <taxon>Gunneridae</taxon>
        <taxon>Pentapetalae</taxon>
        <taxon>asterids</taxon>
        <taxon>lamiids</taxon>
        <taxon>Lamiales</taxon>
        <taxon>Plantaginaceae</taxon>
        <taxon>Cheloneae</taxon>
        <taxon>Penstemon</taxon>
    </lineage>
</organism>
<evidence type="ECO:0000256" key="1">
    <source>
        <dbReference type="ARBA" id="ARBA00022603"/>
    </source>
</evidence>